<evidence type="ECO:0000313" key="3">
    <source>
        <dbReference type="Proteomes" id="UP001152519"/>
    </source>
</evidence>
<name>A0A9W4DUK6_9ACTN</name>
<dbReference type="EMBL" id="CAJSLV010000051">
    <property type="protein sequence ID" value="CAG6393835.1"/>
    <property type="molecule type" value="Genomic_DNA"/>
</dbReference>
<sequence>MTPYDDVRPSGRGGGTPFEQELVSAMNDFADSATAPAFEPDVIARSSRRKRGVAVAALTAAAVIVGAGTALATIGHSAQGAGRAAGAEPTVPATASPAITEVNARWHFAQVELVTQKGHGLATIDLAGLTLKDAKTMLSKHNLRTGSITWAPCTGRRGTVLMVFHGTPRLVKAVGDPDYLKGMKLTDTVNVDLCSGNR</sequence>
<comment type="caution">
    <text evidence="2">The sequence shown here is derived from an EMBL/GenBank/DDBJ whole genome shotgun (WGS) entry which is preliminary data.</text>
</comment>
<proteinExistence type="predicted"/>
<organism evidence="2 3">
    <name type="scientific">Actinacidiphila cocklensis</name>
    <dbReference type="NCBI Taxonomy" id="887465"/>
    <lineage>
        <taxon>Bacteria</taxon>
        <taxon>Bacillati</taxon>
        <taxon>Actinomycetota</taxon>
        <taxon>Actinomycetes</taxon>
        <taxon>Kitasatosporales</taxon>
        <taxon>Streptomycetaceae</taxon>
        <taxon>Actinacidiphila</taxon>
    </lineage>
</organism>
<dbReference type="RefSeq" id="WP_251489783.1">
    <property type="nucleotide sequence ID" value="NZ_CAJSLV010000051.1"/>
</dbReference>
<keyword evidence="1" id="KW-1133">Transmembrane helix</keyword>
<reference evidence="2" key="1">
    <citation type="submission" date="2021-05" db="EMBL/GenBank/DDBJ databases">
        <authorList>
            <person name="Arsene-Ploetze F."/>
        </authorList>
    </citation>
    <scope>NUCLEOTIDE SEQUENCE</scope>
    <source>
        <strain evidence="2">DSM 42138</strain>
    </source>
</reference>
<evidence type="ECO:0000313" key="2">
    <source>
        <dbReference type="EMBL" id="CAG6393835.1"/>
    </source>
</evidence>
<keyword evidence="1" id="KW-0472">Membrane</keyword>
<dbReference type="Proteomes" id="UP001152519">
    <property type="component" value="Unassembled WGS sequence"/>
</dbReference>
<dbReference type="AlphaFoldDB" id="A0A9W4DUK6"/>
<gene>
    <name evidence="2" type="ORF">SCOCK_220089</name>
</gene>
<keyword evidence="1" id="KW-0812">Transmembrane</keyword>
<accession>A0A9W4DUK6</accession>
<keyword evidence="3" id="KW-1185">Reference proteome</keyword>
<feature type="transmembrane region" description="Helical" evidence="1">
    <location>
        <begin position="53"/>
        <end position="74"/>
    </location>
</feature>
<evidence type="ECO:0000256" key="1">
    <source>
        <dbReference type="SAM" id="Phobius"/>
    </source>
</evidence>
<protein>
    <submittedName>
        <fullName evidence="2">Uncharacterized protein</fullName>
    </submittedName>
</protein>